<dbReference type="RefSeq" id="WP_009576047.1">
    <property type="nucleotide sequence ID" value="NZ_AEIG01000055.1"/>
</dbReference>
<comment type="similarity">
    <text evidence="1 2">Belongs to the enoyl-CoA hydratase/isomerase family.</text>
</comment>
<dbReference type="SUPFAM" id="SSF52096">
    <property type="entry name" value="ClpP/crotonase"/>
    <property type="match status" value="1"/>
</dbReference>
<dbReference type="Gene3D" id="3.90.226.10">
    <property type="entry name" value="2-enoyl-CoA Hydratase, Chain A, domain 1"/>
    <property type="match status" value="1"/>
</dbReference>
<comment type="caution">
    <text evidence="3">The sequence shown here is derived from an EMBL/GenBank/DDBJ whole genome shotgun (WGS) entry which is preliminary data.</text>
</comment>
<keyword evidence="4" id="KW-1185">Reference proteome</keyword>
<dbReference type="PROSITE" id="PS00166">
    <property type="entry name" value="ENOYL_COA_HYDRATASE"/>
    <property type="match status" value="1"/>
</dbReference>
<evidence type="ECO:0000256" key="2">
    <source>
        <dbReference type="RuleBase" id="RU003707"/>
    </source>
</evidence>
<proteinExistence type="inferred from homology"/>
<dbReference type="PANTHER" id="PTHR11941:SF54">
    <property type="entry name" value="ENOYL-COA HYDRATASE, MITOCHONDRIAL"/>
    <property type="match status" value="1"/>
</dbReference>
<protein>
    <submittedName>
        <fullName evidence="3">Enoyl-CoA hydratase/isomerase</fullName>
    </submittedName>
</protein>
<evidence type="ECO:0000256" key="1">
    <source>
        <dbReference type="ARBA" id="ARBA00005254"/>
    </source>
</evidence>
<dbReference type="Pfam" id="PF00378">
    <property type="entry name" value="ECH_1"/>
    <property type="match status" value="1"/>
</dbReference>
<accession>F3L2P0</accession>
<dbReference type="InterPro" id="IPR029045">
    <property type="entry name" value="ClpP/crotonase-like_dom_sf"/>
</dbReference>
<dbReference type="GO" id="GO:0006635">
    <property type="term" value="P:fatty acid beta-oxidation"/>
    <property type="evidence" value="ECO:0007669"/>
    <property type="project" value="TreeGrafter"/>
</dbReference>
<keyword evidence="3" id="KW-0413">Isomerase</keyword>
<dbReference type="Proteomes" id="UP000005615">
    <property type="component" value="Unassembled WGS sequence"/>
</dbReference>
<gene>
    <name evidence="3" type="ORF">IMCC3088_1814</name>
</gene>
<dbReference type="PANTHER" id="PTHR11941">
    <property type="entry name" value="ENOYL-COA HYDRATASE-RELATED"/>
    <property type="match status" value="1"/>
</dbReference>
<dbReference type="EMBL" id="AEIG01000055">
    <property type="protein sequence ID" value="EGG29358.1"/>
    <property type="molecule type" value="Genomic_DNA"/>
</dbReference>
<evidence type="ECO:0000313" key="4">
    <source>
        <dbReference type="Proteomes" id="UP000005615"/>
    </source>
</evidence>
<evidence type="ECO:0000313" key="3">
    <source>
        <dbReference type="EMBL" id="EGG29358.1"/>
    </source>
</evidence>
<dbReference type="eggNOG" id="COG1024">
    <property type="taxonomic scope" value="Bacteria"/>
</dbReference>
<name>F3L2P0_9GAMM</name>
<dbReference type="AlphaFoldDB" id="F3L2P0"/>
<dbReference type="InterPro" id="IPR018376">
    <property type="entry name" value="Enoyl-CoA_hyd/isom_CS"/>
</dbReference>
<dbReference type="InterPro" id="IPR001753">
    <property type="entry name" value="Enoyl-CoA_hydra/iso"/>
</dbReference>
<reference evidence="3 4" key="1">
    <citation type="journal article" date="2011" name="J. Bacteriol.">
        <title>Genome sequence of strain IMCC3088, a proteorhodopsin-containing marine bacterium belonging to the OM60/NOR5 clade.</title>
        <authorList>
            <person name="Jang Y."/>
            <person name="Oh H.M."/>
            <person name="Kang I."/>
            <person name="Lee K."/>
            <person name="Yang S.J."/>
            <person name="Cho J.C."/>
        </authorList>
    </citation>
    <scope>NUCLEOTIDE SEQUENCE [LARGE SCALE GENOMIC DNA]</scope>
    <source>
        <strain evidence="3 4">IMCC3088</strain>
    </source>
</reference>
<dbReference type="STRING" id="2518989.IMCC3088_1814"/>
<dbReference type="OrthoDB" id="9807606at2"/>
<dbReference type="CDD" id="cd06558">
    <property type="entry name" value="crotonase-like"/>
    <property type="match status" value="1"/>
</dbReference>
<organism evidence="3 4">
    <name type="scientific">Aequoribacter fuscus</name>
    <dbReference type="NCBI Taxonomy" id="2518989"/>
    <lineage>
        <taxon>Bacteria</taxon>
        <taxon>Pseudomonadati</taxon>
        <taxon>Pseudomonadota</taxon>
        <taxon>Gammaproteobacteria</taxon>
        <taxon>Cellvibrionales</taxon>
        <taxon>Halieaceae</taxon>
        <taxon>Aequoribacter</taxon>
    </lineage>
</organism>
<dbReference type="GO" id="GO:0016853">
    <property type="term" value="F:isomerase activity"/>
    <property type="evidence" value="ECO:0007669"/>
    <property type="project" value="UniProtKB-KW"/>
</dbReference>
<sequence length="252" mass="26633">MTDTIQFNVRGSVAEITLNNPAKHNSLGKTELDALAICLKAVANDAGFRVLVIKGAGDKTFCGGASLVDLRSGAITGDDFQAVTDLISSLKIPTVAALNGSVFGGGAELALSCDFRIGCAGMILRVPPATMGLCYPISGICTFVRKLGPTLSKRLLLAAEKLEDGELLSLGFLDHLVLPAEFELTVDRYADQLAANAPLSVQGMKQIVDQIMNGELDHKWAQAIADQCWNSADLQEGLAAQKDKRTPVFNGA</sequence>